<dbReference type="EMBL" id="MTBC01000008">
    <property type="protein sequence ID" value="OQD42234.1"/>
    <property type="molecule type" value="Genomic_DNA"/>
</dbReference>
<keyword evidence="2" id="KW-1185">Reference proteome</keyword>
<accession>A0A1V6LPW3</accession>
<dbReference type="AlphaFoldDB" id="A0A1V6LPW3"/>
<name>A0A1V6LPW3_9FLAO</name>
<dbReference type="Proteomes" id="UP000191680">
    <property type="component" value="Unassembled WGS sequence"/>
</dbReference>
<comment type="caution">
    <text evidence="1">The sequence shown here is derived from an EMBL/GenBank/DDBJ whole genome shotgun (WGS) entry which is preliminary data.</text>
</comment>
<proteinExistence type="predicted"/>
<protein>
    <submittedName>
        <fullName evidence="1">Uncharacterized protein</fullName>
    </submittedName>
</protein>
<sequence>MITIKAQTSGQIANYGSTATSGADANAQLNAVLGPMQEAEAKLTYKKEEFQGSPYTHDLFLPTNLFYKNEDLGLIFYRYNAYNEEIEIKRQNIEGEGIQALGRDKQISIRVNNKPMSFKTFIDDKGLTQNGYLTKLVDGKYSIYKRVDVKFTEGQKSQNSFVPAIPARFSKFTEYYLELEGRNKIEAVDLSNRKLIKLLPDEEKAKFKAYLKENNIKIRNEEDLTSIVNFLNNEFHTAS</sequence>
<reference evidence="1 2" key="1">
    <citation type="submission" date="2016-12" db="EMBL/GenBank/DDBJ databases">
        <authorList>
            <person name="Song W.-J."/>
            <person name="Kurnit D.M."/>
        </authorList>
    </citation>
    <scope>NUCLEOTIDE SEQUENCE [LARGE SCALE GENOMIC DNA]</scope>
    <source>
        <strain evidence="1 2">HSG9</strain>
    </source>
</reference>
<evidence type="ECO:0000313" key="2">
    <source>
        <dbReference type="Proteomes" id="UP000191680"/>
    </source>
</evidence>
<gene>
    <name evidence="1" type="ORF">BUL40_12525</name>
</gene>
<organism evidence="1 2">
    <name type="scientific">Croceivirga radicis</name>
    <dbReference type="NCBI Taxonomy" id="1929488"/>
    <lineage>
        <taxon>Bacteria</taxon>
        <taxon>Pseudomonadati</taxon>
        <taxon>Bacteroidota</taxon>
        <taxon>Flavobacteriia</taxon>
        <taxon>Flavobacteriales</taxon>
        <taxon>Flavobacteriaceae</taxon>
        <taxon>Croceivirga</taxon>
    </lineage>
</organism>
<evidence type="ECO:0000313" key="1">
    <source>
        <dbReference type="EMBL" id="OQD42234.1"/>
    </source>
</evidence>